<evidence type="ECO:0000259" key="1">
    <source>
        <dbReference type="Pfam" id="PF00085"/>
    </source>
</evidence>
<dbReference type="CDD" id="cd02947">
    <property type="entry name" value="TRX_family"/>
    <property type="match status" value="1"/>
</dbReference>
<organism evidence="2">
    <name type="scientific">bioreactor metagenome</name>
    <dbReference type="NCBI Taxonomy" id="1076179"/>
    <lineage>
        <taxon>unclassified sequences</taxon>
        <taxon>metagenomes</taxon>
        <taxon>ecological metagenomes</taxon>
    </lineage>
</organism>
<dbReference type="Pfam" id="PF00085">
    <property type="entry name" value="Thioredoxin"/>
    <property type="match status" value="1"/>
</dbReference>
<dbReference type="PROSITE" id="PS51257">
    <property type="entry name" value="PROKAR_LIPOPROTEIN"/>
    <property type="match status" value="1"/>
</dbReference>
<accession>A0A645IU48</accession>
<sequence>MKTKIKILSLIFIFPSLVLASCTNDGSSLTIEKINLDQADYVAEIIEINNEGYTAKIDNQNSFVLYVYSSSCSLCNQFTPMIQTVSTELDIRIYKETYTESAKNENLHSIAKYAPYVLIFKDGVYYTGLDSTSDSDEEYFYSQSKLNWWFTQLINLN</sequence>
<dbReference type="AlphaFoldDB" id="A0A645IU48"/>
<protein>
    <recommendedName>
        <fullName evidence="1">Thioredoxin domain-containing protein</fullName>
    </recommendedName>
</protein>
<dbReference type="Gene3D" id="3.40.30.10">
    <property type="entry name" value="Glutaredoxin"/>
    <property type="match status" value="1"/>
</dbReference>
<dbReference type="InterPro" id="IPR013766">
    <property type="entry name" value="Thioredoxin_domain"/>
</dbReference>
<name>A0A645IU48_9ZZZZ</name>
<dbReference type="EMBL" id="VSSQ01122536">
    <property type="protein sequence ID" value="MPN54372.1"/>
    <property type="molecule type" value="Genomic_DNA"/>
</dbReference>
<reference evidence="2" key="1">
    <citation type="submission" date="2019-08" db="EMBL/GenBank/DDBJ databases">
        <authorList>
            <person name="Kucharzyk K."/>
            <person name="Murdoch R.W."/>
            <person name="Higgins S."/>
            <person name="Loffler F."/>
        </authorList>
    </citation>
    <scope>NUCLEOTIDE SEQUENCE</scope>
</reference>
<feature type="domain" description="Thioredoxin" evidence="1">
    <location>
        <begin position="45"/>
        <end position="126"/>
    </location>
</feature>
<evidence type="ECO:0000313" key="2">
    <source>
        <dbReference type="EMBL" id="MPN54372.1"/>
    </source>
</evidence>
<dbReference type="SUPFAM" id="SSF52833">
    <property type="entry name" value="Thioredoxin-like"/>
    <property type="match status" value="1"/>
</dbReference>
<dbReference type="InterPro" id="IPR036249">
    <property type="entry name" value="Thioredoxin-like_sf"/>
</dbReference>
<gene>
    <name evidence="2" type="ORF">SDC9_202042</name>
</gene>
<proteinExistence type="predicted"/>
<comment type="caution">
    <text evidence="2">The sequence shown here is derived from an EMBL/GenBank/DDBJ whole genome shotgun (WGS) entry which is preliminary data.</text>
</comment>